<comment type="caution">
    <text evidence="1">The sequence shown here is derived from an EMBL/GenBank/DDBJ whole genome shotgun (WGS) entry which is preliminary data.</text>
</comment>
<proteinExistence type="predicted"/>
<accession>A0AAE4PXZ9</accession>
<evidence type="ECO:0000313" key="2">
    <source>
        <dbReference type="Proteomes" id="UP001187859"/>
    </source>
</evidence>
<name>A0AAE4PXZ9_9GAMM</name>
<organism evidence="1 2">
    <name type="scientific">Shewanella xiamenensis</name>
    <dbReference type="NCBI Taxonomy" id="332186"/>
    <lineage>
        <taxon>Bacteria</taxon>
        <taxon>Pseudomonadati</taxon>
        <taxon>Pseudomonadota</taxon>
        <taxon>Gammaproteobacteria</taxon>
        <taxon>Alteromonadales</taxon>
        <taxon>Shewanellaceae</taxon>
        <taxon>Shewanella</taxon>
    </lineage>
</organism>
<dbReference type="EMBL" id="JASGOQ010000001">
    <property type="protein sequence ID" value="MDV5388922.1"/>
    <property type="molecule type" value="Genomic_DNA"/>
</dbReference>
<dbReference type="Proteomes" id="UP001187859">
    <property type="component" value="Unassembled WGS sequence"/>
</dbReference>
<dbReference type="AlphaFoldDB" id="A0AAE4PXZ9"/>
<protein>
    <submittedName>
        <fullName evidence="1">Uncharacterized protein</fullName>
    </submittedName>
</protein>
<evidence type="ECO:0000313" key="1">
    <source>
        <dbReference type="EMBL" id="MDV5388922.1"/>
    </source>
</evidence>
<gene>
    <name evidence="1" type="ORF">QM089_01250</name>
</gene>
<sequence>MVSKSLVNILLANYAQTSLSAWDNLRVLLSECALLQCEARGFEVDCDDSRPHYWLQIEDCWLDCGRTNAYSAAIVCLTPEVVQGARIIGEQECALLSAAQINLLCMQNAHFDHC</sequence>
<reference evidence="1" key="1">
    <citation type="submission" date="2023-05" db="EMBL/GenBank/DDBJ databases">
        <title>Colonisation of extended spectrum b-lactamase- and carbapenemase-producing bacteria on hospital surfaces from low- and middle-income countries.</title>
        <authorList>
            <person name="Nieto-Rosado M."/>
            <person name="Sands K."/>
            <person name="Iregbu K."/>
            <person name="Zahra R."/>
            <person name="Mazarati J.B."/>
            <person name="Mehtar S."/>
            <person name="Barnards-Group B."/>
            <person name="Walsh T.R."/>
        </authorList>
    </citation>
    <scope>NUCLEOTIDE SEQUENCE</scope>
    <source>
        <strain evidence="1">PP-E493</strain>
    </source>
</reference>